<organism evidence="2 4">
    <name type="scientific">Enterococcus malodoratus ATCC 43197</name>
    <dbReference type="NCBI Taxonomy" id="1158601"/>
    <lineage>
        <taxon>Bacteria</taxon>
        <taxon>Bacillati</taxon>
        <taxon>Bacillota</taxon>
        <taxon>Bacilli</taxon>
        <taxon>Lactobacillales</taxon>
        <taxon>Enterococcaceae</taxon>
        <taxon>Enterococcus</taxon>
    </lineage>
</organism>
<gene>
    <name evidence="3" type="ORF">I585_04038</name>
    <name evidence="2" type="ORF">UAI_01382</name>
</gene>
<sequence length="364" mass="41959">MSEQKLNQRQLFGMKRENLAKKITQYYYDTLDVASVLDYTIAILIRNALTVNDFALFLDELIRDLFLFAEPNDLLRKKCSYFQNYFTKEEWETVVGRLFKNKTSYFKYTKAARSHYDQLMKPNTGKELTDDRKVAIESVFKDANGKNHKWTLRDADPLKDKKDFKALLEILTTLPIFENNGVRRFTQLVESKRIYSEIEVVVERKILPRKTTNKKDGTKKGQQKSAQKLTNNVADKKTRQTKRTAMPLDFDPNNLSEEELLKLVESTIPEDAALTDFHFEYTDLETGEVSTMPINPKKTSVEPRVTPETGNDSVSASLISPSEKGQIPALAAVGAANDKESENQTSRKKPNKHKRKLLEKFQKR</sequence>
<protein>
    <submittedName>
        <fullName evidence="2">Uncharacterized protein</fullName>
    </submittedName>
</protein>
<evidence type="ECO:0000256" key="1">
    <source>
        <dbReference type="SAM" id="MobiDB-lite"/>
    </source>
</evidence>
<dbReference type="EMBL" id="ASWA01000004">
    <property type="protein sequence ID" value="EOT64837.1"/>
    <property type="molecule type" value="Genomic_DNA"/>
</dbReference>
<evidence type="ECO:0000313" key="4">
    <source>
        <dbReference type="Proteomes" id="UP000013783"/>
    </source>
</evidence>
<evidence type="ECO:0000313" key="3">
    <source>
        <dbReference type="EMBL" id="EOT64837.1"/>
    </source>
</evidence>
<name>R2RTY3_9ENTE</name>
<dbReference type="AlphaFoldDB" id="R2RTY3"/>
<keyword evidence="5" id="KW-1185">Reference proteome</keyword>
<evidence type="ECO:0000313" key="2">
    <source>
        <dbReference type="EMBL" id="EOH79404.1"/>
    </source>
</evidence>
<feature type="compositionally biased region" description="Polar residues" evidence="1">
    <location>
        <begin position="308"/>
        <end position="320"/>
    </location>
</feature>
<dbReference type="PATRIC" id="fig|1158601.3.peg.1349"/>
<dbReference type="Proteomes" id="UP000013783">
    <property type="component" value="Unassembled WGS sequence"/>
</dbReference>
<reference evidence="2 4" key="1">
    <citation type="submission" date="2013-02" db="EMBL/GenBank/DDBJ databases">
        <title>The Genome Sequence of Enterococcus malodoratus ATCC_43197.</title>
        <authorList>
            <consortium name="The Broad Institute Genome Sequencing Platform"/>
            <consortium name="The Broad Institute Genome Sequencing Center for Infectious Disease"/>
            <person name="Earl A.M."/>
            <person name="Gilmore M.S."/>
            <person name="Lebreton F."/>
            <person name="Walker B."/>
            <person name="Young S.K."/>
            <person name="Zeng Q."/>
            <person name="Gargeya S."/>
            <person name="Fitzgerald M."/>
            <person name="Haas B."/>
            <person name="Abouelleil A."/>
            <person name="Alvarado L."/>
            <person name="Arachchi H.M."/>
            <person name="Berlin A.M."/>
            <person name="Chapman S.B."/>
            <person name="Dewar J."/>
            <person name="Goldberg J."/>
            <person name="Griggs A."/>
            <person name="Gujja S."/>
            <person name="Hansen M."/>
            <person name="Howarth C."/>
            <person name="Imamovic A."/>
            <person name="Larimer J."/>
            <person name="McCowan C."/>
            <person name="Murphy C."/>
            <person name="Neiman D."/>
            <person name="Pearson M."/>
            <person name="Priest M."/>
            <person name="Roberts A."/>
            <person name="Saif S."/>
            <person name="Shea T."/>
            <person name="Sisk P."/>
            <person name="Sykes S."/>
            <person name="Wortman J."/>
            <person name="Nusbaum C."/>
            <person name="Birren B."/>
        </authorList>
    </citation>
    <scope>NUCLEOTIDE SEQUENCE [LARGE SCALE GENOMIC DNA]</scope>
    <source>
        <strain evidence="2 4">ATCC 43197</strain>
    </source>
</reference>
<feature type="region of interest" description="Disordered" evidence="1">
    <location>
        <begin position="211"/>
        <end position="241"/>
    </location>
</feature>
<accession>R2RTY3</accession>
<feature type="region of interest" description="Disordered" evidence="1">
    <location>
        <begin position="290"/>
        <end position="364"/>
    </location>
</feature>
<dbReference type="eggNOG" id="ENOG5032DUM">
    <property type="taxonomic scope" value="Bacteria"/>
</dbReference>
<proteinExistence type="predicted"/>
<dbReference type="Proteomes" id="UP000014148">
    <property type="component" value="Unassembled WGS sequence"/>
</dbReference>
<feature type="compositionally biased region" description="Basic residues" evidence="1">
    <location>
        <begin position="346"/>
        <end position="357"/>
    </location>
</feature>
<dbReference type="EMBL" id="AJAK01000010">
    <property type="protein sequence ID" value="EOH79404.1"/>
    <property type="molecule type" value="Genomic_DNA"/>
</dbReference>
<evidence type="ECO:0000313" key="5">
    <source>
        <dbReference type="Proteomes" id="UP000014148"/>
    </source>
</evidence>
<reference evidence="3 5" key="2">
    <citation type="submission" date="2013-03" db="EMBL/GenBank/DDBJ databases">
        <title>The Genome Sequence of Enterococcus malodoratus ATCC_43197 (PacBio/Illumina hybrid assembly).</title>
        <authorList>
            <consortium name="The Broad Institute Genomics Platform"/>
            <consortium name="The Broad Institute Genome Sequencing Center for Infectious Disease"/>
            <person name="Earl A."/>
            <person name="Russ C."/>
            <person name="Gilmore M."/>
            <person name="Surin D."/>
            <person name="Walker B."/>
            <person name="Young S."/>
            <person name="Zeng Q."/>
            <person name="Gargeya S."/>
            <person name="Fitzgerald M."/>
            <person name="Haas B."/>
            <person name="Abouelleil A."/>
            <person name="Allen A.W."/>
            <person name="Alvarado L."/>
            <person name="Arachchi H.M."/>
            <person name="Berlin A.M."/>
            <person name="Chapman S.B."/>
            <person name="Gainer-Dewar J."/>
            <person name="Goldberg J."/>
            <person name="Griggs A."/>
            <person name="Gujja S."/>
            <person name="Hansen M."/>
            <person name="Howarth C."/>
            <person name="Imamovic A."/>
            <person name="Ireland A."/>
            <person name="Larimer J."/>
            <person name="McCowan C."/>
            <person name="Murphy C."/>
            <person name="Pearson M."/>
            <person name="Poon T.W."/>
            <person name="Priest M."/>
            <person name="Roberts A."/>
            <person name="Saif S."/>
            <person name="Shea T."/>
            <person name="Sisk P."/>
            <person name="Sykes S."/>
            <person name="Wortman J."/>
            <person name="Nusbaum C."/>
            <person name="Birren B."/>
        </authorList>
    </citation>
    <scope>NUCLEOTIDE SEQUENCE [LARGE SCALE GENOMIC DNA]</scope>
    <source>
        <strain evidence="3 5">ATCC 43197</strain>
    </source>
</reference>
<comment type="caution">
    <text evidence="2">The sequence shown here is derived from an EMBL/GenBank/DDBJ whole genome shotgun (WGS) entry which is preliminary data.</text>
</comment>